<dbReference type="RefSeq" id="WP_198914730.1">
    <property type="nucleotide sequence ID" value="NZ_JAEKPD010000001.1"/>
</dbReference>
<dbReference type="Pfam" id="PF00795">
    <property type="entry name" value="CN_hydrolase"/>
    <property type="match status" value="1"/>
</dbReference>
<dbReference type="Proteomes" id="UP000642488">
    <property type="component" value="Unassembled WGS sequence"/>
</dbReference>
<dbReference type="PANTHER" id="PTHR23088">
    <property type="entry name" value="NITRILASE-RELATED"/>
    <property type="match status" value="1"/>
</dbReference>
<dbReference type="Gene3D" id="3.60.110.10">
    <property type="entry name" value="Carbon-nitrogen hydrolase"/>
    <property type="match status" value="1"/>
</dbReference>
<accession>A0A934MBJ8</accession>
<dbReference type="InterPro" id="IPR036526">
    <property type="entry name" value="C-N_Hydrolase_sf"/>
</dbReference>
<evidence type="ECO:0000259" key="3">
    <source>
        <dbReference type="PROSITE" id="PS50263"/>
    </source>
</evidence>
<name>A0A934MBJ8_9RHOB</name>
<sequence length="276" mass="29307">MRVGLVQLNASDDPDANLPVTRDMVARAAAEGAQLVTTPEVTSCVSADRAHQQRVARPENDDRTLAALRDDAARLGLWLHIGSLGVQMGDADGRLANRGFLIGPDGAIAARYDKIHMFDVQVSETETYRESGTYRPGARAVTVDTPLAKIGLTICYDLRFPSLHRALAQAGAQVLLSPAAFSPGTGPAHWQPLLQARAIETGCFVLAAAQTGRHQASVGRARSSHGHSLAVDPWGQVLLDAGTEPGVSMVTLDLDRVAQARGKVPSLSHDRAFDGP</sequence>
<dbReference type="GO" id="GO:0016811">
    <property type="term" value="F:hydrolase activity, acting on carbon-nitrogen (but not peptide) bonds, in linear amides"/>
    <property type="evidence" value="ECO:0007669"/>
    <property type="project" value="InterPro"/>
</dbReference>
<dbReference type="InterPro" id="IPR001110">
    <property type="entry name" value="UPF0012_CS"/>
</dbReference>
<dbReference type="AlphaFoldDB" id="A0A934MBJ8"/>
<evidence type="ECO:0000256" key="1">
    <source>
        <dbReference type="ARBA" id="ARBA00010613"/>
    </source>
</evidence>
<gene>
    <name evidence="4" type="ORF">ILP92_02300</name>
</gene>
<comment type="similarity">
    <text evidence="1">Belongs to the carbon-nitrogen hydrolase superfamily. NIT1/NIT2 family.</text>
</comment>
<dbReference type="PROSITE" id="PS01227">
    <property type="entry name" value="UPF0012"/>
    <property type="match status" value="1"/>
</dbReference>
<reference evidence="4" key="1">
    <citation type="submission" date="2020-12" db="EMBL/GenBank/DDBJ databases">
        <title>Bacterial taxonomy.</title>
        <authorList>
            <person name="Pan X."/>
        </authorList>
    </citation>
    <scope>NUCLEOTIDE SEQUENCE</scope>
    <source>
        <strain evidence="4">KCTC 52957</strain>
    </source>
</reference>
<dbReference type="SUPFAM" id="SSF56317">
    <property type="entry name" value="Carbon-nitrogen hydrolase"/>
    <property type="match status" value="1"/>
</dbReference>
<dbReference type="PANTHER" id="PTHR23088:SF27">
    <property type="entry name" value="DEAMINATED GLUTATHIONE AMIDASE"/>
    <property type="match status" value="1"/>
</dbReference>
<keyword evidence="5" id="KW-1185">Reference proteome</keyword>
<proteinExistence type="inferred from homology"/>
<feature type="domain" description="CN hydrolase" evidence="3">
    <location>
        <begin position="1"/>
        <end position="254"/>
    </location>
</feature>
<evidence type="ECO:0000313" key="5">
    <source>
        <dbReference type="Proteomes" id="UP000642488"/>
    </source>
</evidence>
<evidence type="ECO:0000313" key="4">
    <source>
        <dbReference type="EMBL" id="MBJ3761580.1"/>
    </source>
</evidence>
<dbReference type="PROSITE" id="PS50263">
    <property type="entry name" value="CN_HYDROLASE"/>
    <property type="match status" value="1"/>
</dbReference>
<protein>
    <submittedName>
        <fullName evidence="4">Carbon-nitrogen hydrolase family protein</fullName>
    </submittedName>
</protein>
<dbReference type="EMBL" id="JAEKPD010000001">
    <property type="protein sequence ID" value="MBJ3761580.1"/>
    <property type="molecule type" value="Genomic_DNA"/>
</dbReference>
<dbReference type="InterPro" id="IPR003010">
    <property type="entry name" value="C-N_Hydrolase"/>
</dbReference>
<organism evidence="4 5">
    <name type="scientific">Palleronia pontilimi</name>
    <dbReference type="NCBI Taxonomy" id="1964209"/>
    <lineage>
        <taxon>Bacteria</taxon>
        <taxon>Pseudomonadati</taxon>
        <taxon>Pseudomonadota</taxon>
        <taxon>Alphaproteobacteria</taxon>
        <taxon>Rhodobacterales</taxon>
        <taxon>Roseobacteraceae</taxon>
        <taxon>Palleronia</taxon>
    </lineage>
</organism>
<dbReference type="CDD" id="cd07572">
    <property type="entry name" value="nit"/>
    <property type="match status" value="1"/>
</dbReference>
<dbReference type="InterPro" id="IPR045254">
    <property type="entry name" value="Nit1/2_C-N_Hydrolase"/>
</dbReference>
<keyword evidence="2 4" id="KW-0378">Hydrolase</keyword>
<comment type="caution">
    <text evidence="4">The sequence shown here is derived from an EMBL/GenBank/DDBJ whole genome shotgun (WGS) entry which is preliminary data.</text>
</comment>
<evidence type="ECO:0000256" key="2">
    <source>
        <dbReference type="ARBA" id="ARBA00022801"/>
    </source>
</evidence>